<dbReference type="EMBL" id="CP058627">
    <property type="protein sequence ID" value="QLG89075.1"/>
    <property type="molecule type" value="Genomic_DNA"/>
</dbReference>
<keyword evidence="3" id="KW-1185">Reference proteome</keyword>
<organism evidence="2 3">
    <name type="scientific">Chitinibacter bivalviorum</name>
    <dbReference type="NCBI Taxonomy" id="2739434"/>
    <lineage>
        <taxon>Bacteria</taxon>
        <taxon>Pseudomonadati</taxon>
        <taxon>Pseudomonadota</taxon>
        <taxon>Betaproteobacteria</taxon>
        <taxon>Neisseriales</taxon>
        <taxon>Chitinibacteraceae</taxon>
        <taxon>Chitinibacter</taxon>
    </lineage>
</organism>
<sequence>MKIVVVFPTRTEAQFFSHPQVAVEFCGVGLTATAYQTSKLIDGYRADWLIMAGIAGVYPGSSYVVGDTVLVASEREADLGFFTPKGFTHLADLDLAMDFTVHSQLHCPYINSDMPLPIAHSNSLNAAMAPFASTQGVDIENMEGAAFFQVCLAEQQRFLEVRSISNQVKIGDDEWDFEGSIRQLTAGLHQVIDYLLSKEEQ</sequence>
<name>A0A7H9BK65_9NEIS</name>
<dbReference type="SUPFAM" id="SSF53167">
    <property type="entry name" value="Purine and uridine phosphorylases"/>
    <property type="match status" value="1"/>
</dbReference>
<reference evidence="2 3" key="1">
    <citation type="submission" date="2020-07" db="EMBL/GenBank/DDBJ databases">
        <title>Complete genome sequence of Chitinibacter sp. 2T18.</title>
        <authorList>
            <person name="Bae J.-W."/>
            <person name="Choi J.-W."/>
        </authorList>
    </citation>
    <scope>NUCLEOTIDE SEQUENCE [LARGE SCALE GENOMIC DNA]</scope>
    <source>
        <strain evidence="2 3">2T18</strain>
    </source>
</reference>
<proteinExistence type="predicted"/>
<dbReference type="InterPro" id="IPR000845">
    <property type="entry name" value="Nucleoside_phosphorylase_d"/>
</dbReference>
<dbReference type="RefSeq" id="WP_179355576.1">
    <property type="nucleotide sequence ID" value="NZ_CP058627.1"/>
</dbReference>
<dbReference type="GO" id="GO:0008782">
    <property type="term" value="F:adenosylhomocysteine nucleosidase activity"/>
    <property type="evidence" value="ECO:0007669"/>
    <property type="project" value="TreeGrafter"/>
</dbReference>
<dbReference type="Pfam" id="PF01048">
    <property type="entry name" value="PNP_UDP_1"/>
    <property type="match status" value="1"/>
</dbReference>
<evidence type="ECO:0000313" key="3">
    <source>
        <dbReference type="Proteomes" id="UP000509597"/>
    </source>
</evidence>
<dbReference type="GO" id="GO:0005829">
    <property type="term" value="C:cytosol"/>
    <property type="evidence" value="ECO:0007669"/>
    <property type="project" value="TreeGrafter"/>
</dbReference>
<protein>
    <submittedName>
        <fullName evidence="2">Purine phosphorylase</fullName>
    </submittedName>
</protein>
<gene>
    <name evidence="2" type="ORF">HQ393_12950</name>
</gene>
<dbReference type="PANTHER" id="PTHR46832">
    <property type="entry name" value="5'-METHYLTHIOADENOSINE/S-ADENOSYLHOMOCYSTEINE NUCLEOSIDASE"/>
    <property type="match status" value="1"/>
</dbReference>
<dbReference type="Proteomes" id="UP000509597">
    <property type="component" value="Chromosome"/>
</dbReference>
<accession>A0A7H9BK65</accession>
<evidence type="ECO:0000313" key="2">
    <source>
        <dbReference type="EMBL" id="QLG89075.1"/>
    </source>
</evidence>
<dbReference type="GO" id="GO:0009116">
    <property type="term" value="P:nucleoside metabolic process"/>
    <property type="evidence" value="ECO:0007669"/>
    <property type="project" value="InterPro"/>
</dbReference>
<evidence type="ECO:0000259" key="1">
    <source>
        <dbReference type="Pfam" id="PF01048"/>
    </source>
</evidence>
<dbReference type="Gene3D" id="3.40.50.1580">
    <property type="entry name" value="Nucleoside phosphorylase domain"/>
    <property type="match status" value="1"/>
</dbReference>
<dbReference type="KEGG" id="chiz:HQ393_12950"/>
<dbReference type="GO" id="GO:0008930">
    <property type="term" value="F:methylthioadenosine nucleosidase activity"/>
    <property type="evidence" value="ECO:0007669"/>
    <property type="project" value="TreeGrafter"/>
</dbReference>
<dbReference type="GO" id="GO:0019284">
    <property type="term" value="P:L-methionine salvage from S-adenosylmethionine"/>
    <property type="evidence" value="ECO:0007669"/>
    <property type="project" value="TreeGrafter"/>
</dbReference>
<dbReference type="AlphaFoldDB" id="A0A7H9BK65"/>
<dbReference type="PANTHER" id="PTHR46832:SF2">
    <property type="entry name" value="FUTALOSINE HYDROLASE"/>
    <property type="match status" value="1"/>
</dbReference>
<feature type="domain" description="Nucleoside phosphorylase" evidence="1">
    <location>
        <begin position="20"/>
        <end position="186"/>
    </location>
</feature>
<dbReference type="InterPro" id="IPR035994">
    <property type="entry name" value="Nucleoside_phosphorylase_sf"/>
</dbReference>